<comment type="pathway">
    <text evidence="1 5">Cell wall biogenesis; peptidoglycan biosynthesis.</text>
</comment>
<keyword evidence="2 5" id="KW-0436">Ligase</keyword>
<dbReference type="OrthoDB" id="9803907at2"/>
<protein>
    <recommendedName>
        <fullName evidence="5">Lipid II isoglutaminyl synthase (glutamine-hydrolyzing) subunit MurT</fullName>
        <ecNumber evidence="5">6.3.5.13</ecNumber>
    </recommendedName>
</protein>
<keyword evidence="4 5" id="KW-0067">ATP-binding</keyword>
<dbReference type="Proteomes" id="UP000243605">
    <property type="component" value="Unassembled WGS sequence"/>
</dbReference>
<dbReference type="PANTHER" id="PTHR23135">
    <property type="entry name" value="MUR LIGASE FAMILY MEMBER"/>
    <property type="match status" value="1"/>
</dbReference>
<keyword evidence="5" id="KW-0479">Metal-binding</keyword>
<feature type="binding site" evidence="5">
    <location>
        <position position="226"/>
    </location>
    <ligand>
        <name>Zn(2+)</name>
        <dbReference type="ChEBI" id="CHEBI:29105"/>
    </ligand>
</feature>
<feature type="active site" evidence="5">
    <location>
        <position position="353"/>
    </location>
</feature>
<dbReference type="RefSeq" id="WP_091474406.1">
    <property type="nucleotide sequence ID" value="NZ_FOIT01000002.1"/>
</dbReference>
<proteinExistence type="inferred from homology"/>
<accession>A0A662Z4X3</accession>
<keyword evidence="5" id="KW-0862">Zinc</keyword>
<dbReference type="Gene3D" id="3.40.1190.10">
    <property type="entry name" value="Mur-like, catalytic domain"/>
    <property type="match status" value="1"/>
</dbReference>
<dbReference type="EMBL" id="FOIT01000002">
    <property type="protein sequence ID" value="SEV94902.1"/>
    <property type="molecule type" value="Genomic_DNA"/>
</dbReference>
<feature type="domain" description="Lipid II isoglutaminyl synthase (glutamine-hydrolyzing) subunit MurT C-terminal" evidence="7">
    <location>
        <begin position="313"/>
        <end position="426"/>
    </location>
</feature>
<evidence type="ECO:0000313" key="9">
    <source>
        <dbReference type="Proteomes" id="UP000243605"/>
    </source>
</evidence>
<keyword evidence="9" id="KW-1185">Reference proteome</keyword>
<keyword evidence="3 5" id="KW-0547">Nucleotide-binding</keyword>
<dbReference type="EC" id="6.3.5.13" evidence="5"/>
<comment type="similarity">
    <text evidence="5">Belongs to the MurCDEF family. MurT subfamily.</text>
</comment>
<feature type="domain" description="Mur ligase central" evidence="6">
    <location>
        <begin position="53"/>
        <end position="274"/>
    </location>
</feature>
<dbReference type="Pfam" id="PF08353">
    <property type="entry name" value="MurT_C"/>
    <property type="match status" value="1"/>
</dbReference>
<comment type="catalytic activity">
    <reaction evidence="5">
        <text>beta-D-GlcNAc-(1-&gt;4)-Mur2Ac(oyl-L-Ala-gamma-D-Glu-L-Lys-D-Ala-D-Ala)-di-trans,octa-cis-undecaprenyl diphosphate + L-glutamine + ATP + H2O = beta-D-GlcNAc-(1-&gt;4)-Mur2Ac(oyl-L-Ala-D-isoglutaminyl-L-Lys-D-Ala-D-Ala)-di-trans,octa-cis-undecaprenyl diphosphate + L-glutamate + ADP + phosphate + H(+)</text>
        <dbReference type="Rhea" id="RHEA:57928"/>
        <dbReference type="ChEBI" id="CHEBI:15377"/>
        <dbReference type="ChEBI" id="CHEBI:15378"/>
        <dbReference type="ChEBI" id="CHEBI:29985"/>
        <dbReference type="ChEBI" id="CHEBI:30616"/>
        <dbReference type="ChEBI" id="CHEBI:43474"/>
        <dbReference type="ChEBI" id="CHEBI:58359"/>
        <dbReference type="ChEBI" id="CHEBI:60033"/>
        <dbReference type="ChEBI" id="CHEBI:62233"/>
        <dbReference type="ChEBI" id="CHEBI:456216"/>
        <dbReference type="EC" id="6.3.5.13"/>
    </reaction>
</comment>
<dbReference type="PANTHER" id="PTHR23135:SF7">
    <property type="entry name" value="LIPID II ISOGLUTAMINYL SYNTHASE (GLUTAMINE-HYDROLYZING) SUBUNIT MURT"/>
    <property type="match status" value="1"/>
</dbReference>
<dbReference type="PROSITE" id="PS01011">
    <property type="entry name" value="FOLYLPOLYGLU_SYNT_1"/>
    <property type="match status" value="1"/>
</dbReference>
<dbReference type="UniPathway" id="UPA00219"/>
<evidence type="ECO:0000259" key="7">
    <source>
        <dbReference type="Pfam" id="PF08353"/>
    </source>
</evidence>
<gene>
    <name evidence="5" type="primary">murT</name>
    <name evidence="8" type="ORF">SAMN05192557_0951</name>
</gene>
<dbReference type="GO" id="GO:0140282">
    <property type="term" value="F:carbon-nitrogen ligase activity on lipid II"/>
    <property type="evidence" value="ECO:0007669"/>
    <property type="project" value="UniProtKB-UniRule"/>
</dbReference>
<evidence type="ECO:0000256" key="2">
    <source>
        <dbReference type="ARBA" id="ARBA00022598"/>
    </source>
</evidence>
<comment type="catalytic activity">
    <reaction evidence="5">
        <text>beta-D-GlcNAc-(1-&gt;4)-Mur2Ac(oyl-L-Ala-gamma-D-Glu-L-Lys-D-Ala-D-Ala)-di-trans,octa-cis-undecaprenyl diphosphate + ATP = beta-D-GlcNAc-(1-&gt;4)-Mur2Ac(oyl-L-Ala-gamma-D-O-P-Glu-L-Lys-D-Ala-D-Ala)-di-trans,octa-cis-undecaprenyl diphosphate + ADP</text>
        <dbReference type="Rhea" id="RHEA:59488"/>
        <dbReference type="ChEBI" id="CHEBI:30616"/>
        <dbReference type="ChEBI" id="CHEBI:60033"/>
        <dbReference type="ChEBI" id="CHEBI:143132"/>
        <dbReference type="ChEBI" id="CHEBI:456216"/>
    </reaction>
</comment>
<feature type="binding site" evidence="5">
    <location>
        <position position="205"/>
    </location>
    <ligand>
        <name>Zn(2+)</name>
        <dbReference type="ChEBI" id="CHEBI:29105"/>
    </ligand>
</feature>
<dbReference type="GO" id="GO:0008270">
    <property type="term" value="F:zinc ion binding"/>
    <property type="evidence" value="ECO:0007669"/>
    <property type="project" value="UniProtKB-UniRule"/>
</dbReference>
<dbReference type="AlphaFoldDB" id="A0A662Z4X3"/>
<keyword evidence="5" id="KW-0573">Peptidoglycan synthesis</keyword>
<evidence type="ECO:0000256" key="5">
    <source>
        <dbReference type="HAMAP-Rule" id="MF_02214"/>
    </source>
</evidence>
<dbReference type="HAMAP" id="MF_02214">
    <property type="entry name" value="Lipid_II_synth_MurT"/>
    <property type="match status" value="1"/>
</dbReference>
<reference evidence="8 9" key="1">
    <citation type="submission" date="2016-10" db="EMBL/GenBank/DDBJ databases">
        <authorList>
            <person name="Varghese N."/>
            <person name="Submissions S."/>
        </authorList>
    </citation>
    <scope>NUCLEOTIDE SEQUENCE [LARGE SCALE GENOMIC DNA]</scope>
    <source>
        <strain evidence="8 9">IBRC-M10081</strain>
    </source>
</reference>
<dbReference type="InterPro" id="IPR043703">
    <property type="entry name" value="Lipid_II_synth_MurT"/>
</dbReference>
<evidence type="ECO:0000313" key="8">
    <source>
        <dbReference type="EMBL" id="SEV94902.1"/>
    </source>
</evidence>
<name>A0A662Z4X3_9STAP</name>
<comment type="subunit">
    <text evidence="5">Forms a heterodimer with GatD.</text>
</comment>
<dbReference type="InterPro" id="IPR036565">
    <property type="entry name" value="Mur-like_cat_sf"/>
</dbReference>
<dbReference type="SUPFAM" id="SSF53623">
    <property type="entry name" value="MurD-like peptide ligases, catalytic domain"/>
    <property type="match status" value="1"/>
</dbReference>
<evidence type="ECO:0000256" key="1">
    <source>
        <dbReference type="ARBA" id="ARBA00004752"/>
    </source>
</evidence>
<evidence type="ECO:0000256" key="3">
    <source>
        <dbReference type="ARBA" id="ARBA00022741"/>
    </source>
</evidence>
<dbReference type="InterPro" id="IPR018109">
    <property type="entry name" value="Folylpolyglutamate_synth_CS"/>
</dbReference>
<evidence type="ECO:0000259" key="6">
    <source>
        <dbReference type="Pfam" id="PF08245"/>
    </source>
</evidence>
<evidence type="ECO:0000256" key="4">
    <source>
        <dbReference type="ARBA" id="ARBA00022840"/>
    </source>
</evidence>
<comment type="function">
    <text evidence="5">The lipid II isoglutaminyl synthase complex catalyzes the formation of alpha-D-isoglutamine in the cell wall lipid II stem peptide. The MurT subunit catalyzes the ATP-dependent amidation of D-glutamate residue of lipid II, converting it to an isoglutamine residue.</text>
</comment>
<keyword evidence="5" id="KW-0133">Cell shape</keyword>
<dbReference type="GO" id="GO:0005524">
    <property type="term" value="F:ATP binding"/>
    <property type="evidence" value="ECO:0007669"/>
    <property type="project" value="UniProtKB-UniRule"/>
</dbReference>
<dbReference type="GO" id="GO:0004326">
    <property type="term" value="F:tetrahydrofolylpolyglutamate synthase activity"/>
    <property type="evidence" value="ECO:0007669"/>
    <property type="project" value="InterPro"/>
</dbReference>
<keyword evidence="5" id="KW-0961">Cell wall biogenesis/degradation</keyword>
<dbReference type="GO" id="GO:0008360">
    <property type="term" value="P:regulation of cell shape"/>
    <property type="evidence" value="ECO:0007669"/>
    <property type="project" value="UniProtKB-KW"/>
</dbReference>
<dbReference type="GO" id="GO:0009252">
    <property type="term" value="P:peptidoglycan biosynthetic process"/>
    <property type="evidence" value="ECO:0007669"/>
    <property type="project" value="UniProtKB-UniRule"/>
</dbReference>
<sequence length="440" mass="49180">MRKVIATNLAKLGRRVSRLRGGEGSTIPGKIAQRVDPDIAKSVTAGFDDIIFISGTNGKTTTSNLIGHILKVSGRDIVHNIEGSNMFEGILSSFVIQKNSKTKIAVIEIDEGSIAKTFRHFQPTKMVFTNFSRDQMDRFGELDTLVDQIIDCLKDQDISLILNSDDPFVRRLAKAGNDAIYYGIDAGIYEFQEANMTESKFCPKCGKPLDYSWIHYSHIGHYTCECGFSRKEPKYAITALSSGLSLDMSINDIPLKTRVSGDYNAYNVLASYAVLREIGLSEEEIIEGIESFQLSDGRMQYFKNDNQNAMVNLAKNPASFNMSLTIGHNIVSEENEAVSYLMALNDYGADGRDVSWIWDVDFEHLNNENIDFIICTGSRAEELALRLKYAGLPKDKVSCNQNIVAATEQALKQSVHLIAIPNYTALTPMHRSIEKYFKER</sequence>
<dbReference type="InterPro" id="IPR013221">
    <property type="entry name" value="Mur_ligase_cen"/>
</dbReference>
<dbReference type="InterPro" id="IPR013564">
    <property type="entry name" value="MurT_C"/>
</dbReference>
<feature type="binding site" evidence="5">
    <location>
        <position position="224"/>
    </location>
    <ligand>
        <name>Zn(2+)</name>
        <dbReference type="ChEBI" id="CHEBI:29105"/>
    </ligand>
</feature>
<comment type="catalytic activity">
    <reaction evidence="5">
        <text>beta-D-GlcNAc-(1-&gt;4)-Mur2Ac(oyl-L-Ala-gamma-D-O-P-Glu-L-Lys-D-Ala-D-Ala)-di-trans,octa-cis-undecaprenyl diphosphate + NH4(+) = beta-D-GlcNAc-(1-&gt;4)-Mur2Ac(oyl-L-Ala-D-isoglutaminyl-L-Lys-D-Ala-D-Ala)-di-trans,octa-cis-undecaprenyl diphosphate + phosphate + H(+)</text>
        <dbReference type="Rhea" id="RHEA:57932"/>
        <dbReference type="ChEBI" id="CHEBI:15378"/>
        <dbReference type="ChEBI" id="CHEBI:28938"/>
        <dbReference type="ChEBI" id="CHEBI:43474"/>
        <dbReference type="ChEBI" id="CHEBI:62233"/>
        <dbReference type="ChEBI" id="CHEBI:143132"/>
    </reaction>
</comment>
<dbReference type="GO" id="GO:0071555">
    <property type="term" value="P:cell wall organization"/>
    <property type="evidence" value="ECO:0007669"/>
    <property type="project" value="UniProtKB-KW"/>
</dbReference>
<feature type="binding site" evidence="5">
    <location>
        <position position="202"/>
    </location>
    <ligand>
        <name>Zn(2+)</name>
        <dbReference type="ChEBI" id="CHEBI:29105"/>
    </ligand>
</feature>
<dbReference type="Pfam" id="PF08245">
    <property type="entry name" value="Mur_ligase_M"/>
    <property type="match status" value="1"/>
</dbReference>
<organism evidence="8 9">
    <name type="scientific">Aliicoccus persicus</name>
    <dbReference type="NCBI Taxonomy" id="930138"/>
    <lineage>
        <taxon>Bacteria</taxon>
        <taxon>Bacillati</taxon>
        <taxon>Bacillota</taxon>
        <taxon>Bacilli</taxon>
        <taxon>Bacillales</taxon>
        <taxon>Staphylococcaceae</taxon>
        <taxon>Aliicoccus</taxon>
    </lineage>
</organism>